<evidence type="ECO:0000256" key="6">
    <source>
        <dbReference type="ARBA" id="ARBA00022729"/>
    </source>
</evidence>
<evidence type="ECO:0000256" key="7">
    <source>
        <dbReference type="ARBA" id="ARBA00022737"/>
    </source>
</evidence>
<dbReference type="OrthoDB" id="1081807at2759"/>
<dbReference type="SUPFAM" id="SSF52200">
    <property type="entry name" value="Toll/Interleukin receptor TIR domain"/>
    <property type="match status" value="1"/>
</dbReference>
<proteinExistence type="inferred from homology"/>
<evidence type="ECO:0000256" key="13">
    <source>
        <dbReference type="ARBA" id="ARBA00023198"/>
    </source>
</evidence>
<dbReference type="GO" id="GO:0006954">
    <property type="term" value="P:inflammatory response"/>
    <property type="evidence" value="ECO:0007669"/>
    <property type="project" value="UniProtKB-KW"/>
</dbReference>
<evidence type="ECO:0000313" key="16">
    <source>
        <dbReference type="Proteomes" id="UP000504617"/>
    </source>
</evidence>
<dbReference type="InterPro" id="IPR001611">
    <property type="entry name" value="Leu-rich_rpt"/>
</dbReference>
<dbReference type="InterPro" id="IPR032675">
    <property type="entry name" value="LRR_dom_sf"/>
</dbReference>
<keyword evidence="12" id="KW-0325">Glycoprotein</keyword>
<evidence type="ECO:0000256" key="9">
    <source>
        <dbReference type="ARBA" id="ARBA00022989"/>
    </source>
</evidence>
<feature type="transmembrane region" description="Helical" evidence="14">
    <location>
        <begin position="732"/>
        <end position="752"/>
    </location>
</feature>
<comment type="subcellular location">
    <subcellularLocation>
        <location evidence="1">Membrane</location>
        <topology evidence="1">Single-pass type I membrane protein</topology>
    </subcellularLocation>
</comment>
<dbReference type="PROSITE" id="PS50104">
    <property type="entry name" value="TIR"/>
    <property type="match status" value="1"/>
</dbReference>
<keyword evidence="7" id="KW-0677">Repeat</keyword>
<evidence type="ECO:0000256" key="4">
    <source>
        <dbReference type="ARBA" id="ARBA00022614"/>
    </source>
</evidence>
<evidence type="ECO:0000256" key="12">
    <source>
        <dbReference type="ARBA" id="ARBA00023180"/>
    </source>
</evidence>
<evidence type="ECO:0000256" key="3">
    <source>
        <dbReference type="ARBA" id="ARBA00022588"/>
    </source>
</evidence>
<dbReference type="Pfam" id="PF13855">
    <property type="entry name" value="LRR_8"/>
    <property type="match status" value="5"/>
</dbReference>
<evidence type="ECO:0000313" key="17">
    <source>
        <dbReference type="RefSeq" id="XP_013911245.1"/>
    </source>
</evidence>
<keyword evidence="3" id="KW-0399">Innate immunity</keyword>
<keyword evidence="10 14" id="KW-0472">Membrane</keyword>
<reference evidence="17" key="1">
    <citation type="submission" date="2025-08" db="UniProtKB">
        <authorList>
            <consortium name="RefSeq"/>
        </authorList>
    </citation>
    <scope>IDENTIFICATION</scope>
    <source>
        <tissue evidence="17">Skeletal muscle</tissue>
    </source>
</reference>
<dbReference type="SMART" id="SM00255">
    <property type="entry name" value="TIR"/>
    <property type="match status" value="1"/>
</dbReference>
<evidence type="ECO:0000256" key="2">
    <source>
        <dbReference type="ARBA" id="ARBA00009634"/>
    </source>
</evidence>
<dbReference type="GO" id="GO:0045087">
    <property type="term" value="P:innate immune response"/>
    <property type="evidence" value="ECO:0007669"/>
    <property type="project" value="UniProtKB-KW"/>
</dbReference>
<keyword evidence="6" id="KW-0732">Signal</keyword>
<keyword evidence="8" id="KW-0391">Immunity</keyword>
<gene>
    <name evidence="17" type="primary">LOC106540596</name>
</gene>
<organism evidence="16 17">
    <name type="scientific">Thamnophis sirtalis</name>
    <dbReference type="NCBI Taxonomy" id="35019"/>
    <lineage>
        <taxon>Eukaryota</taxon>
        <taxon>Metazoa</taxon>
        <taxon>Chordata</taxon>
        <taxon>Craniata</taxon>
        <taxon>Vertebrata</taxon>
        <taxon>Euteleostomi</taxon>
        <taxon>Lepidosauria</taxon>
        <taxon>Squamata</taxon>
        <taxon>Bifurcata</taxon>
        <taxon>Unidentata</taxon>
        <taxon>Episquamata</taxon>
        <taxon>Toxicofera</taxon>
        <taxon>Serpentes</taxon>
        <taxon>Colubroidea</taxon>
        <taxon>Colubridae</taxon>
        <taxon>Natricinae</taxon>
        <taxon>Thamnophis</taxon>
    </lineage>
</organism>
<dbReference type="PANTHER" id="PTHR24365">
    <property type="entry name" value="TOLL-LIKE RECEPTOR"/>
    <property type="match status" value="1"/>
</dbReference>
<feature type="domain" description="TIR" evidence="15">
    <location>
        <begin position="783"/>
        <end position="924"/>
    </location>
</feature>
<evidence type="ECO:0000256" key="10">
    <source>
        <dbReference type="ARBA" id="ARBA00023136"/>
    </source>
</evidence>
<name>A0A6I9Y2Z9_9SAUR</name>
<keyword evidence="13" id="KW-0395">Inflammatory response</keyword>
<dbReference type="KEGG" id="tsr:106540596"/>
<dbReference type="GO" id="GO:0005886">
    <property type="term" value="C:plasma membrane"/>
    <property type="evidence" value="ECO:0007669"/>
    <property type="project" value="TreeGrafter"/>
</dbReference>
<keyword evidence="9 14" id="KW-1133">Transmembrane helix</keyword>
<dbReference type="GO" id="GO:0002224">
    <property type="term" value="P:toll-like receptor signaling pathway"/>
    <property type="evidence" value="ECO:0007669"/>
    <property type="project" value="TreeGrafter"/>
</dbReference>
<evidence type="ECO:0000256" key="1">
    <source>
        <dbReference type="ARBA" id="ARBA00004479"/>
    </source>
</evidence>
<dbReference type="AlphaFoldDB" id="A0A6I9Y2Z9"/>
<dbReference type="InterPro" id="IPR000157">
    <property type="entry name" value="TIR_dom"/>
</dbReference>
<dbReference type="FunFam" id="3.80.10.10:FF:000770">
    <property type="entry name" value="Uncharacterized protein"/>
    <property type="match status" value="1"/>
</dbReference>
<dbReference type="PROSITE" id="PS51450">
    <property type="entry name" value="LRR"/>
    <property type="match status" value="5"/>
</dbReference>
<dbReference type="PANTHER" id="PTHR24365:SF522">
    <property type="entry name" value="LOW QUALITY PROTEIN: TOLL-LIKE RECEPTOR 13-RELATED"/>
    <property type="match status" value="1"/>
</dbReference>
<dbReference type="PRINTS" id="PR01537">
    <property type="entry name" value="INTRLKN1R1F"/>
</dbReference>
<keyword evidence="11" id="KW-0675">Receptor</keyword>
<dbReference type="SUPFAM" id="SSF52058">
    <property type="entry name" value="L domain-like"/>
    <property type="match status" value="2"/>
</dbReference>
<evidence type="ECO:0000256" key="5">
    <source>
        <dbReference type="ARBA" id="ARBA00022692"/>
    </source>
</evidence>
<evidence type="ECO:0000259" key="15">
    <source>
        <dbReference type="PROSITE" id="PS50104"/>
    </source>
</evidence>
<accession>A0A6I9Y2Z9</accession>
<dbReference type="SMART" id="SM00369">
    <property type="entry name" value="LRR_TYP"/>
    <property type="match status" value="15"/>
</dbReference>
<dbReference type="GO" id="GO:0038023">
    <property type="term" value="F:signaling receptor activity"/>
    <property type="evidence" value="ECO:0007669"/>
    <property type="project" value="TreeGrafter"/>
</dbReference>
<evidence type="ECO:0000256" key="8">
    <source>
        <dbReference type="ARBA" id="ARBA00022859"/>
    </source>
</evidence>
<keyword evidence="4" id="KW-0433">Leucine-rich repeat</keyword>
<dbReference type="Proteomes" id="UP000504617">
    <property type="component" value="Unplaced"/>
</dbReference>
<keyword evidence="5 14" id="KW-0812">Transmembrane</keyword>
<dbReference type="PRINTS" id="PR00019">
    <property type="entry name" value="LEURICHRPT"/>
</dbReference>
<evidence type="ECO:0000256" key="14">
    <source>
        <dbReference type="SAM" id="Phobius"/>
    </source>
</evidence>
<comment type="similarity">
    <text evidence="2">Belongs to the Toll-like receptor family.</text>
</comment>
<dbReference type="GeneID" id="106540596"/>
<dbReference type="Pfam" id="PF01582">
    <property type="entry name" value="TIR"/>
    <property type="match status" value="1"/>
</dbReference>
<protein>
    <submittedName>
        <fullName evidence="17">Toll-like receptor 13</fullName>
    </submittedName>
</protein>
<sequence>MWFFVFNQDQTVTSYTFNKCEIHNAFGNKTKVLCYNQKLLKVPTYLPTKLVFLDLSQNSIPSLEKNDFKNFSRLQALNISQNKISKIEDGAFIHTSHLESLNLSANHLQLLSSSMFDGLMNLTTLLLASNKIYRINPSAFANLENLKVIDLSSNKLYTLSAMHAVFNMRSLRELHIKDNGLQNFSTKEIISAPPLLELDVSHNPISLVNITTPVLQRLLSLDLSFAIANDSILWEIEDSCFLEGLKALYLGGIAMKPSEISKVIQMLNCSQLEIIHLNQLNINESDNLIEKVCQLHQQVQNLNFQGNKFTSIKAGAFENCTHLKLLNMSFNMLTRLPMASFQSLNSLHFISWTNNISTLVPIITPNVSLLESLDLSFNEIKKITSDDFRYLNNLKAFYINGNKIDFVSSHNFDNLNNLQELNLGQNSLTTITQPFSGSLNKLEVLVLRRNNLETIEKGIFKNLSSLRFLNLADNRIDTIVPGAFEGLNNLQILILGHNSIGAKPFRGDFFQGASSLADLDLFNNYISYESTKPLANPPFRLLRSLKKLKINSQGGQGLKYFPVNFFEGLESIVQLHAGNLPISSLEPETFTFTPTLQELDLSNNNFISLSNTLFHPISKLTELHLNRNKLNSLNFFLNANLSRLTLFRATGNVIDVITDEQLSSLPSLLFLDLRQNNFICKCINQMFIQWSLQNPKTQVLHFYKYTCAFPPAYKGNLLWTFNTSSCFIDYEFILFIANATAVFSLMLACFFYQWKLHMVYMFHLLLAYYIDKKQKRKGQGTGYDYDAFLSYNTHDEKWVEDDLLPVLENQYGWKVCLHHRDFEPGRSILENIVDNIYASRKTICIISRHYLESEWCSKEIQVASFRIFDDHKDVLVLIFLEDIPTEYLSPYHRMRKLLKTKTYLKWPEDEQEIPLFWHKLNMAMKTGDGKEDENPVLAGFVPDEIP</sequence>
<dbReference type="SMART" id="SM00364">
    <property type="entry name" value="LRR_BAC"/>
    <property type="match status" value="6"/>
</dbReference>
<dbReference type="SMART" id="SM00365">
    <property type="entry name" value="LRR_SD22"/>
    <property type="match status" value="6"/>
</dbReference>
<dbReference type="Gene3D" id="3.80.10.10">
    <property type="entry name" value="Ribonuclease Inhibitor"/>
    <property type="match status" value="4"/>
</dbReference>
<dbReference type="Gene3D" id="3.40.50.10140">
    <property type="entry name" value="Toll/interleukin-1 receptor homology (TIR) domain"/>
    <property type="match status" value="1"/>
</dbReference>
<keyword evidence="16" id="KW-1185">Reference proteome</keyword>
<dbReference type="InterPro" id="IPR035897">
    <property type="entry name" value="Toll_tir_struct_dom_sf"/>
</dbReference>
<dbReference type="RefSeq" id="XP_013911245.1">
    <property type="nucleotide sequence ID" value="XM_014055770.1"/>
</dbReference>
<dbReference type="FunFam" id="3.40.50.10140:FF:000001">
    <property type="entry name" value="Toll-like receptor 2"/>
    <property type="match status" value="1"/>
</dbReference>
<dbReference type="InterPro" id="IPR003591">
    <property type="entry name" value="Leu-rich_rpt_typical-subtyp"/>
</dbReference>
<evidence type="ECO:0000256" key="11">
    <source>
        <dbReference type="ARBA" id="ARBA00023170"/>
    </source>
</evidence>